<keyword evidence="2 4" id="KW-0238">DNA-binding</keyword>
<dbReference type="PANTHER" id="PTHR30055:SF234">
    <property type="entry name" value="HTH-TYPE TRANSCRIPTIONAL REGULATOR BETI"/>
    <property type="match status" value="1"/>
</dbReference>
<dbReference type="InterPro" id="IPR009057">
    <property type="entry name" value="Homeodomain-like_sf"/>
</dbReference>
<reference evidence="6 7" key="1">
    <citation type="submission" date="2016-10" db="EMBL/GenBank/DDBJ databases">
        <authorList>
            <person name="de Groot N.N."/>
        </authorList>
    </citation>
    <scope>NUCLEOTIDE SEQUENCE [LARGE SCALE GENOMIC DNA]</scope>
    <source>
        <strain evidence="6 7">DSM 44468</strain>
    </source>
</reference>
<feature type="domain" description="HTH tetR-type" evidence="5">
    <location>
        <begin position="15"/>
        <end position="74"/>
    </location>
</feature>
<feature type="DNA-binding region" description="H-T-H motif" evidence="4">
    <location>
        <begin position="37"/>
        <end position="56"/>
    </location>
</feature>
<dbReference type="EMBL" id="FORP01000023">
    <property type="protein sequence ID" value="SFK51047.1"/>
    <property type="molecule type" value="Genomic_DNA"/>
</dbReference>
<dbReference type="Pfam" id="PF00440">
    <property type="entry name" value="TetR_N"/>
    <property type="match status" value="1"/>
</dbReference>
<evidence type="ECO:0000256" key="2">
    <source>
        <dbReference type="ARBA" id="ARBA00023125"/>
    </source>
</evidence>
<dbReference type="InterPro" id="IPR050109">
    <property type="entry name" value="HTH-type_TetR-like_transc_reg"/>
</dbReference>
<accession>A0A1I4A4L9</accession>
<keyword evidence="7" id="KW-1185">Reference proteome</keyword>
<dbReference type="STRING" id="115433.SAMN05421835_1237"/>
<dbReference type="PRINTS" id="PR00455">
    <property type="entry name" value="HTHTETR"/>
</dbReference>
<dbReference type="Proteomes" id="UP000199025">
    <property type="component" value="Unassembled WGS sequence"/>
</dbReference>
<dbReference type="InterPro" id="IPR036271">
    <property type="entry name" value="Tet_transcr_reg_TetR-rel_C_sf"/>
</dbReference>
<sequence length="188" mass="20764">MASPTTPRPMRADARRNYERLVEVARQVFAELGPEAPLDDIARRAGVGPGTLYRHFPNREALIAAVYRADIENLARQAHELAERYEPGEALARWLRVHVDFGVRKRALAGALKAAMDRDSEVFAACKVELNAAAEMLVWAAQQAGAVRWDIEPRDVLLMAHGIGVASEKTPETADRLLQVMLDGLRGS</sequence>
<evidence type="ECO:0000259" key="5">
    <source>
        <dbReference type="PROSITE" id="PS50977"/>
    </source>
</evidence>
<dbReference type="InterPro" id="IPR049445">
    <property type="entry name" value="TetR_SbtR-like_C"/>
</dbReference>
<dbReference type="InterPro" id="IPR001647">
    <property type="entry name" value="HTH_TetR"/>
</dbReference>
<dbReference type="PANTHER" id="PTHR30055">
    <property type="entry name" value="HTH-TYPE TRANSCRIPTIONAL REGULATOR RUTR"/>
    <property type="match status" value="1"/>
</dbReference>
<gene>
    <name evidence="6" type="ORF">SAMN05421835_1237</name>
</gene>
<keyword evidence="1" id="KW-0805">Transcription regulation</keyword>
<proteinExistence type="predicted"/>
<evidence type="ECO:0000313" key="7">
    <source>
        <dbReference type="Proteomes" id="UP000199025"/>
    </source>
</evidence>
<dbReference type="Gene3D" id="1.10.357.10">
    <property type="entry name" value="Tetracycline Repressor, domain 2"/>
    <property type="match status" value="1"/>
</dbReference>
<dbReference type="SUPFAM" id="SSF48498">
    <property type="entry name" value="Tetracyclin repressor-like, C-terminal domain"/>
    <property type="match status" value="1"/>
</dbReference>
<dbReference type="Pfam" id="PF21597">
    <property type="entry name" value="TetR_C_43"/>
    <property type="match status" value="1"/>
</dbReference>
<dbReference type="PROSITE" id="PS50977">
    <property type="entry name" value="HTH_TETR_2"/>
    <property type="match status" value="1"/>
</dbReference>
<name>A0A1I4A4L9_9PSEU</name>
<evidence type="ECO:0000256" key="1">
    <source>
        <dbReference type="ARBA" id="ARBA00023015"/>
    </source>
</evidence>
<evidence type="ECO:0000313" key="6">
    <source>
        <dbReference type="EMBL" id="SFK51047.1"/>
    </source>
</evidence>
<keyword evidence="3" id="KW-0804">Transcription</keyword>
<evidence type="ECO:0000256" key="4">
    <source>
        <dbReference type="PROSITE-ProRule" id="PRU00335"/>
    </source>
</evidence>
<protein>
    <submittedName>
        <fullName evidence="6">DNA-binding transcriptional regulator, AcrR family</fullName>
    </submittedName>
</protein>
<dbReference type="GO" id="GO:0003700">
    <property type="term" value="F:DNA-binding transcription factor activity"/>
    <property type="evidence" value="ECO:0007669"/>
    <property type="project" value="TreeGrafter"/>
</dbReference>
<evidence type="ECO:0000256" key="3">
    <source>
        <dbReference type="ARBA" id="ARBA00023163"/>
    </source>
</evidence>
<dbReference type="RefSeq" id="WP_245783309.1">
    <property type="nucleotide sequence ID" value="NZ_CBDQZW010000044.1"/>
</dbReference>
<dbReference type="GO" id="GO:0000976">
    <property type="term" value="F:transcription cis-regulatory region binding"/>
    <property type="evidence" value="ECO:0007669"/>
    <property type="project" value="TreeGrafter"/>
</dbReference>
<dbReference type="AlphaFoldDB" id="A0A1I4A4L9"/>
<dbReference type="SUPFAM" id="SSF46689">
    <property type="entry name" value="Homeodomain-like"/>
    <property type="match status" value="1"/>
</dbReference>
<organism evidence="6 7">
    <name type="scientific">Amycolatopsis sacchari</name>
    <dbReference type="NCBI Taxonomy" id="115433"/>
    <lineage>
        <taxon>Bacteria</taxon>
        <taxon>Bacillati</taxon>
        <taxon>Actinomycetota</taxon>
        <taxon>Actinomycetes</taxon>
        <taxon>Pseudonocardiales</taxon>
        <taxon>Pseudonocardiaceae</taxon>
        <taxon>Amycolatopsis</taxon>
    </lineage>
</organism>